<dbReference type="Proteomes" id="UP001359559">
    <property type="component" value="Unassembled WGS sequence"/>
</dbReference>
<dbReference type="InterPro" id="IPR002885">
    <property type="entry name" value="PPR_rpt"/>
</dbReference>
<reference evidence="3 4" key="1">
    <citation type="submission" date="2024-01" db="EMBL/GenBank/DDBJ databases">
        <title>The genomes of 5 underutilized Papilionoideae crops provide insights into root nodulation and disease resistance.</title>
        <authorList>
            <person name="Yuan L."/>
        </authorList>
    </citation>
    <scope>NUCLEOTIDE SEQUENCE [LARGE SCALE GENOMIC DNA]</scope>
    <source>
        <strain evidence="3">LY-2023</strain>
        <tissue evidence="3">Leaf</tissue>
    </source>
</reference>
<accession>A0AAN9JNK8</accession>
<dbReference type="InterPro" id="IPR046960">
    <property type="entry name" value="PPR_At4g14850-like_plant"/>
</dbReference>
<dbReference type="InterPro" id="IPR046848">
    <property type="entry name" value="E_motif"/>
</dbReference>
<evidence type="ECO:0000256" key="2">
    <source>
        <dbReference type="PROSITE-ProRule" id="PRU00708"/>
    </source>
</evidence>
<dbReference type="NCBIfam" id="TIGR00756">
    <property type="entry name" value="PPR"/>
    <property type="match status" value="4"/>
</dbReference>
<protein>
    <recommendedName>
        <fullName evidence="5">Pentatricopeptide repeat-containing protein At1g64310</fullName>
    </recommendedName>
</protein>
<evidence type="ECO:0008006" key="5">
    <source>
        <dbReference type="Google" id="ProtNLM"/>
    </source>
</evidence>
<proteinExistence type="predicted"/>
<name>A0AAN9JNK8_CLITE</name>
<keyword evidence="1" id="KW-0677">Repeat</keyword>
<feature type="repeat" description="PPR" evidence="2">
    <location>
        <begin position="170"/>
        <end position="204"/>
    </location>
</feature>
<evidence type="ECO:0000256" key="1">
    <source>
        <dbReference type="ARBA" id="ARBA00022737"/>
    </source>
</evidence>
<gene>
    <name evidence="3" type="ORF">RJT34_12346</name>
</gene>
<keyword evidence="4" id="KW-1185">Reference proteome</keyword>
<dbReference type="PANTHER" id="PTHR47926:SF425">
    <property type="entry name" value="REPEAT (TPR)-LIKE SUPERFAMILY PROTEIN, PUTATIVE-RELATED"/>
    <property type="match status" value="1"/>
</dbReference>
<comment type="caution">
    <text evidence="3">The sequence shown here is derived from an EMBL/GenBank/DDBJ whole genome shotgun (WGS) entry which is preliminary data.</text>
</comment>
<organism evidence="3 4">
    <name type="scientific">Clitoria ternatea</name>
    <name type="common">Butterfly pea</name>
    <dbReference type="NCBI Taxonomy" id="43366"/>
    <lineage>
        <taxon>Eukaryota</taxon>
        <taxon>Viridiplantae</taxon>
        <taxon>Streptophyta</taxon>
        <taxon>Embryophyta</taxon>
        <taxon>Tracheophyta</taxon>
        <taxon>Spermatophyta</taxon>
        <taxon>Magnoliopsida</taxon>
        <taxon>eudicotyledons</taxon>
        <taxon>Gunneridae</taxon>
        <taxon>Pentapetalae</taxon>
        <taxon>rosids</taxon>
        <taxon>fabids</taxon>
        <taxon>Fabales</taxon>
        <taxon>Fabaceae</taxon>
        <taxon>Papilionoideae</taxon>
        <taxon>50 kb inversion clade</taxon>
        <taxon>NPAAA clade</taxon>
        <taxon>indigoferoid/millettioid clade</taxon>
        <taxon>Phaseoleae</taxon>
        <taxon>Clitoria</taxon>
    </lineage>
</organism>
<dbReference type="Gene3D" id="1.25.40.10">
    <property type="entry name" value="Tetratricopeptide repeat domain"/>
    <property type="match status" value="5"/>
</dbReference>
<sequence>MLIQFQWLHSELSNICKSLLRVKQLHALLLKTHLSNDPFYATQFVRLYAANGDINSAYHVFDKSSTRSVFLWNSMIRAFAQSQRFYDSISLFRTMLGGADIRPDDYTYACVIRACADNFEFGMLRVVHGSLVADGLGLDPICCSALVTAYSKLGLVHEARRVFDGIAEPDLVLWNSLISGYGGSGLWDVGMQMFNLMRFVGKNPDGFTLAGLLVGVADSGRLRVGQVLHGLSKKSGLHSDSHVGSLLVSMYSRCKYMASAYRVFCSIFNPDLITWSALIAGYSQSGEYEKVLHFLRKLNMENTKPDCVLIASVLASIAQTANVGLGCEVHGYVLRHGLEPDVRVSSALIDMYSKCGFLNLGICVFRMMPERNIISYNSVILGLGLHGCASEAFRMLYKMLEQRLVPDEATFSSLLCACCHAGLVKDGREIFRRMKDEFNIKARPEHYVYMVKLLGSAGELEEAYNLTQSLLEPVDQAILGALLSCCNSLGNSELAEIVAQQLFESNPADNVYRVMLSNIYAGDGRWDDVKKLRDKMTGGIRKKPGLSWIEGSYCQL</sequence>
<dbReference type="Pfam" id="PF13041">
    <property type="entry name" value="PPR_2"/>
    <property type="match status" value="1"/>
</dbReference>
<dbReference type="EMBL" id="JAYKXN010000003">
    <property type="protein sequence ID" value="KAK7301481.1"/>
    <property type="molecule type" value="Genomic_DNA"/>
</dbReference>
<dbReference type="InterPro" id="IPR011990">
    <property type="entry name" value="TPR-like_helical_dom_sf"/>
</dbReference>
<dbReference type="GO" id="GO:0003723">
    <property type="term" value="F:RNA binding"/>
    <property type="evidence" value="ECO:0007669"/>
    <property type="project" value="InterPro"/>
</dbReference>
<dbReference type="Pfam" id="PF01535">
    <property type="entry name" value="PPR"/>
    <property type="match status" value="4"/>
</dbReference>
<evidence type="ECO:0000313" key="4">
    <source>
        <dbReference type="Proteomes" id="UP001359559"/>
    </source>
</evidence>
<feature type="repeat" description="PPR" evidence="2">
    <location>
        <begin position="372"/>
        <end position="406"/>
    </location>
</feature>
<dbReference type="FunFam" id="1.25.40.10:FF:000090">
    <property type="entry name" value="Pentatricopeptide repeat-containing protein, chloroplastic"/>
    <property type="match status" value="1"/>
</dbReference>
<dbReference type="AlphaFoldDB" id="A0AAN9JNK8"/>
<dbReference type="PROSITE" id="PS51375">
    <property type="entry name" value="PPR"/>
    <property type="match status" value="4"/>
</dbReference>
<feature type="repeat" description="PPR" evidence="2">
    <location>
        <begin position="271"/>
        <end position="305"/>
    </location>
</feature>
<dbReference type="Pfam" id="PF20431">
    <property type="entry name" value="E_motif"/>
    <property type="match status" value="1"/>
</dbReference>
<dbReference type="FunFam" id="1.25.40.10:FF:000351">
    <property type="entry name" value="Pentatricopeptide repeat-containing protein"/>
    <property type="match status" value="1"/>
</dbReference>
<dbReference type="PANTHER" id="PTHR47926">
    <property type="entry name" value="PENTATRICOPEPTIDE REPEAT-CONTAINING PROTEIN"/>
    <property type="match status" value="1"/>
</dbReference>
<feature type="repeat" description="PPR" evidence="2">
    <location>
        <begin position="407"/>
        <end position="437"/>
    </location>
</feature>
<evidence type="ECO:0000313" key="3">
    <source>
        <dbReference type="EMBL" id="KAK7301481.1"/>
    </source>
</evidence>
<dbReference type="GO" id="GO:0009451">
    <property type="term" value="P:RNA modification"/>
    <property type="evidence" value="ECO:0007669"/>
    <property type="project" value="InterPro"/>
</dbReference>